<proteinExistence type="predicted"/>
<evidence type="ECO:0000313" key="3">
    <source>
        <dbReference type="EMBL" id="ARF57991.1"/>
    </source>
</evidence>
<keyword evidence="2" id="KW-1133">Transmembrane helix</keyword>
<sequence>MNFVLLRFALIAVGVLLLVIVGGVVLMALKRRGAVSQETLDKARRQAMPIARAVMENRGRGGGRGGLLNGVMSALNDRDRRR</sequence>
<evidence type="ECO:0000256" key="2">
    <source>
        <dbReference type="SAM" id="Phobius"/>
    </source>
</evidence>
<dbReference type="AlphaFoldDB" id="A0A1V0TYK1"/>
<gene>
    <name evidence="3" type="ORF">B1H19_30765</name>
</gene>
<reference evidence="3 4" key="1">
    <citation type="submission" date="2017-04" db="EMBL/GenBank/DDBJ databases">
        <title>Complete Genome Sequence of Streptomyces gilvosporeus F607, a Capable Producer of Natamycin.</title>
        <authorList>
            <person name="Zong G."/>
            <person name="Zhong C."/>
            <person name="Fu J."/>
            <person name="Qin R."/>
            <person name="Cao G."/>
        </authorList>
    </citation>
    <scope>NUCLEOTIDE SEQUENCE [LARGE SCALE GENOMIC DNA]</scope>
    <source>
        <strain evidence="3 4">F607</strain>
    </source>
</reference>
<evidence type="ECO:0000256" key="1">
    <source>
        <dbReference type="SAM" id="MobiDB-lite"/>
    </source>
</evidence>
<keyword evidence="2" id="KW-0472">Membrane</keyword>
<feature type="transmembrane region" description="Helical" evidence="2">
    <location>
        <begin position="6"/>
        <end position="29"/>
    </location>
</feature>
<protein>
    <submittedName>
        <fullName evidence="3">Uncharacterized protein</fullName>
    </submittedName>
</protein>
<feature type="region of interest" description="Disordered" evidence="1">
    <location>
        <begin position="57"/>
        <end position="82"/>
    </location>
</feature>
<dbReference type="STRING" id="553510.B1H19_30765"/>
<organism evidence="3 4">
    <name type="scientific">Streptomyces gilvosporeus</name>
    <dbReference type="NCBI Taxonomy" id="553510"/>
    <lineage>
        <taxon>Bacteria</taxon>
        <taxon>Bacillati</taxon>
        <taxon>Actinomycetota</taxon>
        <taxon>Actinomycetes</taxon>
        <taxon>Kitasatosporales</taxon>
        <taxon>Streptomycetaceae</taxon>
        <taxon>Streptomyces</taxon>
    </lineage>
</organism>
<dbReference type="KEGG" id="sgv:B1H19_30765"/>
<keyword evidence="4" id="KW-1185">Reference proteome</keyword>
<dbReference type="EMBL" id="CP020569">
    <property type="protein sequence ID" value="ARF57991.1"/>
    <property type="molecule type" value="Genomic_DNA"/>
</dbReference>
<dbReference type="Proteomes" id="UP000192726">
    <property type="component" value="Chromosome"/>
</dbReference>
<keyword evidence="2" id="KW-0812">Transmembrane</keyword>
<accession>A0A1V0TYK1</accession>
<name>A0A1V0TYK1_9ACTN</name>
<evidence type="ECO:0000313" key="4">
    <source>
        <dbReference type="Proteomes" id="UP000192726"/>
    </source>
</evidence>